<dbReference type="SUPFAM" id="SSF56601">
    <property type="entry name" value="beta-lactamase/transpeptidase-like"/>
    <property type="match status" value="1"/>
</dbReference>
<feature type="compositionally biased region" description="Low complexity" evidence="1">
    <location>
        <begin position="169"/>
        <end position="182"/>
    </location>
</feature>
<accession>A0ABN9THX3</accession>
<dbReference type="InterPro" id="IPR012338">
    <property type="entry name" value="Beta-lactam/transpept-like"/>
</dbReference>
<comment type="caution">
    <text evidence="2">The sequence shown here is derived from an EMBL/GenBank/DDBJ whole genome shotgun (WGS) entry which is preliminary data.</text>
</comment>
<sequence length="346" mass="37816">MIGTLPRGGLLSCLQDMALFCNMLMKGGQTLSGDAYLTRRTVSSLWCDWLQLRCVRAERRPGSPITMPGWSNGPSVGWSPLGHVRRRDGCLFMGGWSTSWAIYPKWQLATLVLHQSLIWFTVPAWCERRDELDGVVEAAKRRRGRARVGRGGTARKAQATQGAKDTRGARGAAASRRPLAARMGRRTRAAEAGARKDGRGAEAARRAARGRPGLAPFEARARLSETPNHGGRLFHILDCRDGRSLFTGREGGREARPQGSRGRQRCTGSALGPAGPGPAPGPRRSRPCESVWAPSWRTCPCWTAGGADRPRPQWTEGALQSGRQCIKSLCAAVCRHQCIRRDRASM</sequence>
<gene>
    <name evidence="2" type="ORF">PCOR1329_LOCUS39289</name>
</gene>
<feature type="compositionally biased region" description="Basic and acidic residues" evidence="1">
    <location>
        <begin position="193"/>
        <end position="205"/>
    </location>
</feature>
<evidence type="ECO:0000313" key="3">
    <source>
        <dbReference type="Proteomes" id="UP001189429"/>
    </source>
</evidence>
<feature type="region of interest" description="Disordered" evidence="1">
    <location>
        <begin position="247"/>
        <end position="287"/>
    </location>
</feature>
<name>A0ABN9THX3_9DINO</name>
<organism evidence="2 3">
    <name type="scientific">Prorocentrum cordatum</name>
    <dbReference type="NCBI Taxonomy" id="2364126"/>
    <lineage>
        <taxon>Eukaryota</taxon>
        <taxon>Sar</taxon>
        <taxon>Alveolata</taxon>
        <taxon>Dinophyceae</taxon>
        <taxon>Prorocentrales</taxon>
        <taxon>Prorocentraceae</taxon>
        <taxon>Prorocentrum</taxon>
    </lineage>
</organism>
<feature type="region of interest" description="Disordered" evidence="1">
    <location>
        <begin position="140"/>
        <end position="218"/>
    </location>
</feature>
<dbReference type="Proteomes" id="UP001189429">
    <property type="component" value="Unassembled WGS sequence"/>
</dbReference>
<evidence type="ECO:0000313" key="2">
    <source>
        <dbReference type="EMBL" id="CAK0845518.1"/>
    </source>
</evidence>
<dbReference type="Gene3D" id="3.40.710.10">
    <property type="entry name" value="DD-peptidase/beta-lactamase superfamily"/>
    <property type="match status" value="1"/>
</dbReference>
<keyword evidence="3" id="KW-1185">Reference proteome</keyword>
<evidence type="ECO:0000256" key="1">
    <source>
        <dbReference type="SAM" id="MobiDB-lite"/>
    </source>
</evidence>
<proteinExistence type="predicted"/>
<reference evidence="2" key="1">
    <citation type="submission" date="2023-10" db="EMBL/GenBank/DDBJ databases">
        <authorList>
            <person name="Chen Y."/>
            <person name="Shah S."/>
            <person name="Dougan E. K."/>
            <person name="Thang M."/>
            <person name="Chan C."/>
        </authorList>
    </citation>
    <scope>NUCLEOTIDE SEQUENCE [LARGE SCALE GENOMIC DNA]</scope>
</reference>
<protein>
    <submittedName>
        <fullName evidence="2">Uncharacterized protein</fullName>
    </submittedName>
</protein>
<dbReference type="EMBL" id="CAUYUJ010014744">
    <property type="protein sequence ID" value="CAK0845518.1"/>
    <property type="molecule type" value="Genomic_DNA"/>
</dbReference>